<evidence type="ECO:0000256" key="7">
    <source>
        <dbReference type="ARBA" id="ARBA00022840"/>
    </source>
</evidence>
<dbReference type="EC" id="2.7.10.1" evidence="2"/>
<keyword evidence="11" id="KW-0675">Receptor</keyword>
<evidence type="ECO:0000256" key="4">
    <source>
        <dbReference type="ARBA" id="ARBA00022692"/>
    </source>
</evidence>
<dbReference type="GO" id="GO:0005886">
    <property type="term" value="C:plasma membrane"/>
    <property type="evidence" value="ECO:0007669"/>
    <property type="project" value="TreeGrafter"/>
</dbReference>
<dbReference type="GO" id="GO:0030425">
    <property type="term" value="C:dendrite"/>
    <property type="evidence" value="ECO:0007669"/>
    <property type="project" value="TreeGrafter"/>
</dbReference>
<evidence type="ECO:0000256" key="5">
    <source>
        <dbReference type="ARBA" id="ARBA00022741"/>
    </source>
</evidence>
<dbReference type="SMART" id="SM00219">
    <property type="entry name" value="TyrKc"/>
    <property type="match status" value="1"/>
</dbReference>
<evidence type="ECO:0000256" key="1">
    <source>
        <dbReference type="ARBA" id="ARBA00004479"/>
    </source>
</evidence>
<dbReference type="PROSITE" id="PS50011">
    <property type="entry name" value="PROTEIN_KINASE_DOM"/>
    <property type="match status" value="1"/>
</dbReference>
<evidence type="ECO:0000256" key="6">
    <source>
        <dbReference type="ARBA" id="ARBA00022777"/>
    </source>
</evidence>
<dbReference type="Proteomes" id="UP000504611">
    <property type="component" value="Unplaced"/>
</dbReference>
<dbReference type="Pfam" id="PF07714">
    <property type="entry name" value="PK_Tyr_Ser-Thr"/>
    <property type="match status" value="1"/>
</dbReference>
<evidence type="ECO:0000256" key="2">
    <source>
        <dbReference type="ARBA" id="ARBA00011902"/>
    </source>
</evidence>
<keyword evidence="17" id="KW-1185">Reference proteome</keyword>
<keyword evidence="4 15" id="KW-0812">Transmembrane</keyword>
<accession>A0A6I9PWP9</accession>
<evidence type="ECO:0000256" key="13">
    <source>
        <dbReference type="PROSITE-ProRule" id="PRU10141"/>
    </source>
</evidence>
<dbReference type="KEGG" id="ncc:104965349"/>
<dbReference type="InterPro" id="IPR027936">
    <property type="entry name" value="Eph_TM"/>
</dbReference>
<dbReference type="PANTHER" id="PTHR46877:SF7">
    <property type="entry name" value="EPHRIN TYPE-A RECEPTOR 8"/>
    <property type="match status" value="1"/>
</dbReference>
<dbReference type="Gene3D" id="3.30.200.20">
    <property type="entry name" value="Phosphorylase Kinase, domain 1"/>
    <property type="match status" value="1"/>
</dbReference>
<evidence type="ECO:0000256" key="12">
    <source>
        <dbReference type="ARBA" id="ARBA00051243"/>
    </source>
</evidence>
<evidence type="ECO:0000256" key="3">
    <source>
        <dbReference type="ARBA" id="ARBA00022679"/>
    </source>
</evidence>
<sequence>METVSHPLPPWCSALPLFPLIVPTGINADSPLVEVSTDHPLVTSRLRSGKKELTSARREGPKPTDGRQRRGSELQPLARNSGGKAPLRYKTMTIVWICMALVSALVTSMAIIICRKRHCGYSKAFQDSDEEKMHYQNGHVSFPDARFYIDPHTYEDPCQAVHEFAREIEASRIKIEKIIGSGEFGEVCYGRMRLPGKRDIPVALKTLKAGYTEKQKRDFLAEASIMAQFDHPNVIRLEGVVTQSLYKMGLKQGHRDFWDFRPMCLFVFSLKDRLRR</sequence>
<comment type="catalytic activity">
    <reaction evidence="12">
        <text>L-tyrosyl-[protein] + ATP = O-phospho-L-tyrosyl-[protein] + ADP + H(+)</text>
        <dbReference type="Rhea" id="RHEA:10596"/>
        <dbReference type="Rhea" id="RHEA-COMP:10136"/>
        <dbReference type="Rhea" id="RHEA-COMP:20101"/>
        <dbReference type="ChEBI" id="CHEBI:15378"/>
        <dbReference type="ChEBI" id="CHEBI:30616"/>
        <dbReference type="ChEBI" id="CHEBI:46858"/>
        <dbReference type="ChEBI" id="CHEBI:61978"/>
        <dbReference type="ChEBI" id="CHEBI:456216"/>
        <dbReference type="EC" id="2.7.10.1"/>
    </reaction>
</comment>
<dbReference type="GO" id="GO:0007411">
    <property type="term" value="P:axon guidance"/>
    <property type="evidence" value="ECO:0007669"/>
    <property type="project" value="TreeGrafter"/>
</dbReference>
<dbReference type="InterPro" id="IPR017441">
    <property type="entry name" value="Protein_kinase_ATP_BS"/>
</dbReference>
<dbReference type="InterPro" id="IPR011009">
    <property type="entry name" value="Kinase-like_dom_sf"/>
</dbReference>
<dbReference type="Pfam" id="PF14575">
    <property type="entry name" value="EphA2_TM"/>
    <property type="match status" value="1"/>
</dbReference>
<dbReference type="OrthoDB" id="8889875at2759"/>
<keyword evidence="5 13" id="KW-0547">Nucleotide-binding</keyword>
<keyword evidence="9 15" id="KW-0472">Membrane</keyword>
<dbReference type="InterPro" id="IPR001245">
    <property type="entry name" value="Ser-Thr/Tyr_kinase_cat_dom"/>
</dbReference>
<feature type="region of interest" description="Disordered" evidence="14">
    <location>
        <begin position="43"/>
        <end position="82"/>
    </location>
</feature>
<keyword evidence="6" id="KW-0418">Kinase</keyword>
<dbReference type="PROSITE" id="PS00107">
    <property type="entry name" value="PROTEIN_KINASE_ATP"/>
    <property type="match status" value="1"/>
</dbReference>
<dbReference type="InterPro" id="IPR020635">
    <property type="entry name" value="Tyr_kinase_cat_dom"/>
</dbReference>
<evidence type="ECO:0000313" key="17">
    <source>
        <dbReference type="Proteomes" id="UP000504611"/>
    </source>
</evidence>
<dbReference type="AlphaFoldDB" id="A0A6I9PWP9"/>
<evidence type="ECO:0000256" key="8">
    <source>
        <dbReference type="ARBA" id="ARBA00022989"/>
    </source>
</evidence>
<dbReference type="GeneID" id="104965349"/>
<keyword evidence="7 13" id="KW-0067">ATP-binding</keyword>
<feature type="compositionally biased region" description="Basic and acidic residues" evidence="14">
    <location>
        <begin position="49"/>
        <end position="72"/>
    </location>
</feature>
<keyword evidence="8 15" id="KW-1133">Transmembrane helix</keyword>
<dbReference type="InterPro" id="IPR000719">
    <property type="entry name" value="Prot_kinase_dom"/>
</dbReference>
<feature type="binding site" evidence="13">
    <location>
        <position position="205"/>
    </location>
    <ligand>
        <name>ATP</name>
        <dbReference type="ChEBI" id="CHEBI:30616"/>
    </ligand>
</feature>
<dbReference type="FunFam" id="3.30.200.20:FF:000001">
    <property type="entry name" value="Ephrin type-A receptor 5"/>
    <property type="match status" value="1"/>
</dbReference>
<gene>
    <name evidence="18" type="primary">LOC104965349</name>
</gene>
<organism evidence="17 18">
    <name type="scientific">Notothenia coriiceps</name>
    <name type="common">black rockcod</name>
    <dbReference type="NCBI Taxonomy" id="8208"/>
    <lineage>
        <taxon>Eukaryota</taxon>
        <taxon>Metazoa</taxon>
        <taxon>Chordata</taxon>
        <taxon>Craniata</taxon>
        <taxon>Vertebrata</taxon>
        <taxon>Euteleostomi</taxon>
        <taxon>Actinopterygii</taxon>
        <taxon>Neopterygii</taxon>
        <taxon>Teleostei</taxon>
        <taxon>Neoteleostei</taxon>
        <taxon>Acanthomorphata</taxon>
        <taxon>Eupercaria</taxon>
        <taxon>Perciformes</taxon>
        <taxon>Notothenioidei</taxon>
        <taxon>Nototheniidae</taxon>
        <taxon>Notothenia</taxon>
    </lineage>
</organism>
<feature type="domain" description="Protein kinase" evidence="16">
    <location>
        <begin position="173"/>
        <end position="276"/>
    </location>
</feature>
<feature type="transmembrane region" description="Helical" evidence="15">
    <location>
        <begin position="94"/>
        <end position="114"/>
    </location>
</feature>
<evidence type="ECO:0000256" key="10">
    <source>
        <dbReference type="ARBA" id="ARBA00023137"/>
    </source>
</evidence>
<dbReference type="SUPFAM" id="SSF56112">
    <property type="entry name" value="Protein kinase-like (PK-like)"/>
    <property type="match status" value="1"/>
</dbReference>
<name>A0A6I9PWP9_9TELE</name>
<proteinExistence type="predicted"/>
<evidence type="ECO:0000256" key="9">
    <source>
        <dbReference type="ARBA" id="ARBA00023136"/>
    </source>
</evidence>
<evidence type="ECO:0000256" key="15">
    <source>
        <dbReference type="SAM" id="Phobius"/>
    </source>
</evidence>
<dbReference type="GO" id="GO:0005524">
    <property type="term" value="F:ATP binding"/>
    <property type="evidence" value="ECO:0007669"/>
    <property type="project" value="UniProtKB-UniRule"/>
</dbReference>
<dbReference type="GO" id="GO:0005005">
    <property type="term" value="F:transmembrane-ephrin receptor activity"/>
    <property type="evidence" value="ECO:0007669"/>
    <property type="project" value="TreeGrafter"/>
</dbReference>
<evidence type="ECO:0000259" key="16">
    <source>
        <dbReference type="PROSITE" id="PS50011"/>
    </source>
</evidence>
<dbReference type="PANTHER" id="PTHR46877">
    <property type="entry name" value="EPH RECEPTOR A5"/>
    <property type="match status" value="1"/>
</dbReference>
<keyword evidence="3" id="KW-0808">Transferase</keyword>
<protein>
    <recommendedName>
        <fullName evidence="2">receptor protein-tyrosine kinase</fullName>
        <ecNumber evidence="2">2.7.10.1</ecNumber>
    </recommendedName>
</protein>
<evidence type="ECO:0000256" key="11">
    <source>
        <dbReference type="ARBA" id="ARBA00023170"/>
    </source>
</evidence>
<comment type="subcellular location">
    <subcellularLocation>
        <location evidence="1">Membrane</location>
        <topology evidence="1">Single-pass type I membrane protein</topology>
    </subcellularLocation>
</comment>
<evidence type="ECO:0000256" key="14">
    <source>
        <dbReference type="SAM" id="MobiDB-lite"/>
    </source>
</evidence>
<reference evidence="18" key="1">
    <citation type="submission" date="2025-08" db="UniProtKB">
        <authorList>
            <consortium name="RefSeq"/>
        </authorList>
    </citation>
    <scope>IDENTIFICATION</scope>
    <source>
        <tissue evidence="18">Muscle</tissue>
    </source>
</reference>
<evidence type="ECO:0000313" key="18">
    <source>
        <dbReference type="RefSeq" id="XP_010792607.1"/>
    </source>
</evidence>
<dbReference type="InterPro" id="IPR050449">
    <property type="entry name" value="Ephrin_rcpt_TKs"/>
</dbReference>
<dbReference type="RefSeq" id="XP_010792607.1">
    <property type="nucleotide sequence ID" value="XM_010794305.1"/>
</dbReference>
<keyword evidence="10" id="KW-0829">Tyrosine-protein kinase</keyword>